<dbReference type="InterPro" id="IPR008936">
    <property type="entry name" value="Rho_GTPase_activation_prot"/>
</dbReference>
<dbReference type="GO" id="GO:0007165">
    <property type="term" value="P:signal transduction"/>
    <property type="evidence" value="ECO:0007669"/>
    <property type="project" value="InterPro"/>
</dbReference>
<dbReference type="GeneID" id="20327973"/>
<dbReference type="RefSeq" id="XP_009168882.1">
    <property type="nucleotide sequence ID" value="XM_009170618.1"/>
</dbReference>
<feature type="compositionally biased region" description="Polar residues" evidence="1">
    <location>
        <begin position="549"/>
        <end position="559"/>
    </location>
</feature>
<evidence type="ECO:0000256" key="1">
    <source>
        <dbReference type="SAM" id="MobiDB-lite"/>
    </source>
</evidence>
<dbReference type="GO" id="GO:0005096">
    <property type="term" value="F:GTPase activator activity"/>
    <property type="evidence" value="ECO:0007669"/>
    <property type="project" value="TreeGrafter"/>
</dbReference>
<keyword evidence="4" id="KW-1185">Reference proteome</keyword>
<dbReference type="STRING" id="6198.A0A074ZJZ1"/>
<dbReference type="AlphaFoldDB" id="A0A074ZJZ1"/>
<feature type="non-terminal residue" evidence="3">
    <location>
        <position position="1"/>
    </location>
</feature>
<organism evidence="3 4">
    <name type="scientific">Opisthorchis viverrini</name>
    <name type="common">Southeast Asian liver fluke</name>
    <dbReference type="NCBI Taxonomy" id="6198"/>
    <lineage>
        <taxon>Eukaryota</taxon>
        <taxon>Metazoa</taxon>
        <taxon>Spiralia</taxon>
        <taxon>Lophotrochozoa</taxon>
        <taxon>Platyhelminthes</taxon>
        <taxon>Trematoda</taxon>
        <taxon>Digenea</taxon>
        <taxon>Opisthorchiida</taxon>
        <taxon>Opisthorchiata</taxon>
        <taxon>Opisthorchiidae</taxon>
        <taxon>Opisthorchis</taxon>
    </lineage>
</organism>
<dbReference type="EMBL" id="KL596724">
    <property type="protein sequence ID" value="KER27366.1"/>
    <property type="molecule type" value="Genomic_DNA"/>
</dbReference>
<dbReference type="PROSITE" id="PS50238">
    <property type="entry name" value="RHOGAP"/>
    <property type="match status" value="1"/>
</dbReference>
<dbReference type="OrthoDB" id="9994905at2759"/>
<dbReference type="PANTHER" id="PTHR23179">
    <property type="entry name" value="T-CELL ACTIVATION RHO GTPASE ACTIVATING PROTEIN-RELATED"/>
    <property type="match status" value="1"/>
</dbReference>
<evidence type="ECO:0000259" key="2">
    <source>
        <dbReference type="PROSITE" id="PS50238"/>
    </source>
</evidence>
<feature type="region of interest" description="Disordered" evidence="1">
    <location>
        <begin position="434"/>
        <end position="469"/>
    </location>
</feature>
<protein>
    <recommendedName>
        <fullName evidence="2">Rho-GAP domain-containing protein</fullName>
    </recommendedName>
</protein>
<accession>A0A074ZJZ1</accession>
<dbReference type="PANTHER" id="PTHR23179:SF27">
    <property type="entry name" value="RHO GTPASE ACTIVATING PROTEIN AT 71E, ISOFORM D"/>
    <property type="match status" value="1"/>
</dbReference>
<dbReference type="KEGG" id="ovi:T265_13806"/>
<feature type="region of interest" description="Disordered" evidence="1">
    <location>
        <begin position="535"/>
        <end position="559"/>
    </location>
</feature>
<gene>
    <name evidence="3" type="ORF">T265_13806</name>
</gene>
<evidence type="ECO:0000313" key="3">
    <source>
        <dbReference type="EMBL" id="KER27366.1"/>
    </source>
</evidence>
<dbReference type="SUPFAM" id="SSF48350">
    <property type="entry name" value="GTPase activation domain, GAP"/>
    <property type="match status" value="1"/>
</dbReference>
<dbReference type="SMART" id="SM00324">
    <property type="entry name" value="RhoGAP"/>
    <property type="match status" value="1"/>
</dbReference>
<name>A0A074ZJZ1_OPIVI</name>
<dbReference type="InterPro" id="IPR000198">
    <property type="entry name" value="RhoGAP_dom"/>
</dbReference>
<dbReference type="CDD" id="cd00159">
    <property type="entry name" value="RhoGAP"/>
    <property type="match status" value="1"/>
</dbReference>
<dbReference type="Proteomes" id="UP000054324">
    <property type="component" value="Unassembled WGS sequence"/>
</dbReference>
<proteinExistence type="predicted"/>
<sequence length="718" mass="80173">VASVVKLGYSPGQDGFRGVEDEPKIILCCQEELAFLRTEAETILLDALKHHVNSRVKLSGRARDNQQIIQNLLVYIARDGVAVTDLFRRPGNPQDMKKIIADLEAGRPIDWTDYNFYTLANIAKRYLLHINGGILGPEAEEFLMDMLDSPDDQARIEAMHSVIVSQPKPVQQLLALLFGIWFRMIYHTEVNAMSVEAVAKSVAGSIFPTCTTSPQKVERASKVMEYLITGFASADLFSRELIQYFTSETKTSISRVEKFKYEFRFPKDVPREKSVRLFMRLLLEEGKKHGFHLIRDAVSKDVFENTNWEATCSRNTSVKKVSCSSETSRLADNSSYSCDCAITQSGGVCDDPRHHSPQHHAYSGPAQAVNAPGVTVMQTKSSVTSTPILPRRGSTQTTDTTHQQPVILSTASPNSSNNAIQQLSEKRTCVTTTPLRPYHVPDSKPQTMDFPPSKATPGQTSPFRFRVPDQPVRQTNGEQLQTKALARHATPQVACFNSVKRRQLERLQKRSDWFLSPPAGLRSTGLMHLDPNAPRADAPVTKERPSVAPISSSGYGSVQQTSLSDFDMYPTESSHLGSSSNALMDEVELERASSEDCIETTDDEEIDRLLLLDHGRFWGPERSRAPSGREAGPVLESRTGSTNRLRVLDDCQVSRPLTSCKPSVEEKENFPEVEIRYYVVERYYGPEPKPASILQFPERQCVECTSNVQRSSARPNQS</sequence>
<feature type="region of interest" description="Disordered" evidence="1">
    <location>
        <begin position="381"/>
        <end position="403"/>
    </location>
</feature>
<feature type="domain" description="Rho-GAP" evidence="2">
    <location>
        <begin position="56"/>
        <end position="235"/>
    </location>
</feature>
<reference evidence="3 4" key="1">
    <citation type="submission" date="2013-11" db="EMBL/GenBank/DDBJ databases">
        <title>Opisthorchis viverrini - life in the bile duct.</title>
        <authorList>
            <person name="Young N.D."/>
            <person name="Nagarajan N."/>
            <person name="Lin S.J."/>
            <person name="Korhonen P.K."/>
            <person name="Jex A.R."/>
            <person name="Hall R.S."/>
            <person name="Safavi-Hemami H."/>
            <person name="Kaewkong W."/>
            <person name="Bertrand D."/>
            <person name="Gao S."/>
            <person name="Seet Q."/>
            <person name="Wongkham S."/>
            <person name="Teh B.T."/>
            <person name="Wongkham C."/>
            <person name="Intapan P.M."/>
            <person name="Maleewong W."/>
            <person name="Yang X."/>
            <person name="Hu M."/>
            <person name="Wang Z."/>
            <person name="Hofmann A."/>
            <person name="Sternberg P.W."/>
            <person name="Tan P."/>
            <person name="Wang J."/>
            <person name="Gasser R.B."/>
        </authorList>
    </citation>
    <scope>NUCLEOTIDE SEQUENCE [LARGE SCALE GENOMIC DNA]</scope>
</reference>
<dbReference type="CTD" id="20327973"/>
<evidence type="ECO:0000313" key="4">
    <source>
        <dbReference type="Proteomes" id="UP000054324"/>
    </source>
</evidence>
<dbReference type="Pfam" id="PF00620">
    <property type="entry name" value="RhoGAP"/>
    <property type="match status" value="1"/>
</dbReference>
<dbReference type="Gene3D" id="1.10.555.10">
    <property type="entry name" value="Rho GTPase activation protein"/>
    <property type="match status" value="1"/>
</dbReference>